<organism evidence="1 2">
    <name type="scientific">Acidianus sulfidivorans JP7</name>
    <dbReference type="NCBI Taxonomy" id="619593"/>
    <lineage>
        <taxon>Archaea</taxon>
        <taxon>Thermoproteota</taxon>
        <taxon>Thermoprotei</taxon>
        <taxon>Sulfolobales</taxon>
        <taxon>Sulfolobaceae</taxon>
        <taxon>Acidianus</taxon>
    </lineage>
</organism>
<keyword evidence="2" id="KW-1185">Reference proteome</keyword>
<sequence length="146" mass="17565">MLSFLIGSPAPSWYDLKDMFQDYSNVAVYVNDDNNIEMIKVSDIDDFFLPTSVLVDPEYLKKMHVYYLKMRKYVAFPTFNLQVVRYLVQLKRWRAIEYYSEDHFKGSWVLYDCEGEKCEEKQIKHLKIKDCYNSINEHIKIFESDK</sequence>
<proteinExistence type="predicted"/>
<name>A0A2U9IKD3_9CREN</name>
<accession>A0A2U9IKD3</accession>
<dbReference type="RefSeq" id="WP_110379335.1">
    <property type="nucleotide sequence ID" value="NZ_CP029288.2"/>
</dbReference>
<protein>
    <submittedName>
        <fullName evidence="1">Uncharacterized protein</fullName>
    </submittedName>
</protein>
<dbReference type="EMBL" id="CP029288">
    <property type="protein sequence ID" value="AWR96445.1"/>
    <property type="molecule type" value="Genomic_DNA"/>
</dbReference>
<dbReference type="GeneID" id="36836708"/>
<dbReference type="KEGG" id="asul:DFR86_02025"/>
<reference evidence="1 2" key="1">
    <citation type="submission" date="2018-05" db="EMBL/GenBank/DDBJ databases">
        <title>Complete Genome Sequences of Extremely Thermoacidophilic, Metal-Mobilizing Type-Strain Members of the Archaeal Family Sulfolobaceae: Acidianus brierleyi DSM-1651T, Acidianus sulfidivorans DSM-18786T, Metallosphaera hakonensis DSM-7519T, and Metallosphaera prunae DSM-10039T.</title>
        <authorList>
            <person name="Counts J.A."/>
            <person name="Kelly R.M."/>
        </authorList>
    </citation>
    <scope>NUCLEOTIDE SEQUENCE [LARGE SCALE GENOMIC DNA]</scope>
    <source>
        <strain evidence="1 2">JP7</strain>
    </source>
</reference>
<dbReference type="AlphaFoldDB" id="A0A2U9IKD3"/>
<dbReference type="Proteomes" id="UP000248410">
    <property type="component" value="Chromosome"/>
</dbReference>
<gene>
    <name evidence="1" type="ORF">DFR86_02025</name>
</gene>
<dbReference type="OrthoDB" id="42831at2157"/>
<evidence type="ECO:0000313" key="1">
    <source>
        <dbReference type="EMBL" id="AWR96445.1"/>
    </source>
</evidence>
<evidence type="ECO:0000313" key="2">
    <source>
        <dbReference type="Proteomes" id="UP000248410"/>
    </source>
</evidence>